<dbReference type="PANTHER" id="PTHR43288">
    <property type="entry name" value="BIOTIN SYNTHASE-RELATED PROTEIN, RADICAL SAM SUPERFAMILY"/>
    <property type="match status" value="1"/>
</dbReference>
<evidence type="ECO:0000256" key="1">
    <source>
        <dbReference type="ARBA" id="ARBA00022691"/>
    </source>
</evidence>
<accession>A0A7C4JM51</accession>
<reference evidence="6" key="1">
    <citation type="journal article" date="2020" name="mSystems">
        <title>Genome- and Community-Level Interaction Insights into Carbon Utilization and Element Cycling Functions of Hydrothermarchaeota in Hydrothermal Sediment.</title>
        <authorList>
            <person name="Zhou Z."/>
            <person name="Liu Y."/>
            <person name="Xu W."/>
            <person name="Pan J."/>
            <person name="Luo Z.H."/>
            <person name="Li M."/>
        </authorList>
    </citation>
    <scope>NUCLEOTIDE SEQUENCE [LARGE SCALE GENOMIC DNA]</scope>
    <source>
        <strain evidence="6">SpSt-648</strain>
    </source>
</reference>
<dbReference type="AlphaFoldDB" id="A0A7C4JM51"/>
<keyword evidence="3" id="KW-0408">Iron</keyword>
<evidence type="ECO:0000313" key="6">
    <source>
        <dbReference type="EMBL" id="HGQ74418.1"/>
    </source>
</evidence>
<dbReference type="InterPro" id="IPR007197">
    <property type="entry name" value="rSAM"/>
</dbReference>
<proteinExistence type="predicted"/>
<evidence type="ECO:0000256" key="3">
    <source>
        <dbReference type="ARBA" id="ARBA00023004"/>
    </source>
</evidence>
<organism evidence="6">
    <name type="scientific">Staphylothermus marinus</name>
    <dbReference type="NCBI Taxonomy" id="2280"/>
    <lineage>
        <taxon>Archaea</taxon>
        <taxon>Thermoproteota</taxon>
        <taxon>Thermoprotei</taxon>
        <taxon>Desulfurococcales</taxon>
        <taxon>Desulfurococcaceae</taxon>
        <taxon>Staphylothermus</taxon>
    </lineage>
</organism>
<gene>
    <name evidence="6" type="ORF">ENU20_05020</name>
</gene>
<dbReference type="SUPFAM" id="SSF102114">
    <property type="entry name" value="Radical SAM enzymes"/>
    <property type="match status" value="1"/>
</dbReference>
<dbReference type="InterPro" id="IPR058240">
    <property type="entry name" value="rSAM_sf"/>
</dbReference>
<comment type="caution">
    <text evidence="6">The sequence shown here is derived from an EMBL/GenBank/DDBJ whole genome shotgun (WGS) entry which is preliminary data.</text>
</comment>
<evidence type="ECO:0000259" key="5">
    <source>
        <dbReference type="Pfam" id="PF04055"/>
    </source>
</evidence>
<sequence length="275" mass="31661">MTIVFKPGMMFPAISITGDSCSLNCIFCKRRFIKNMLSADNPNTLSKLLDKLVKMGVRGVLISGGFNRDGYLPIEPYLPVIKHVKKKYDLVVCIHIGLPNAKIIDEISFVEVDVIDYEFTLDQEYVSEMRGLRRNIDDYIEVMDYMLQNKLKVVPHVPMGFTNNYDAVLKAINYLSKRNVDNIVLVVNVDSKNPQLQNLVLNVLGFARENFSREISLGCMRPYWLKKTIDKIVIEEKLVDRIVNPIGEYPIIFEACCSIPRNLLVKFIRNREYEN</sequence>
<dbReference type="GO" id="GO:0003824">
    <property type="term" value="F:catalytic activity"/>
    <property type="evidence" value="ECO:0007669"/>
    <property type="project" value="InterPro"/>
</dbReference>
<keyword evidence="2" id="KW-0479">Metal-binding</keyword>
<protein>
    <submittedName>
        <fullName evidence="6">Radical SAM protein</fullName>
    </submittedName>
</protein>
<dbReference type="EMBL" id="DTBP01000044">
    <property type="protein sequence ID" value="HGQ74418.1"/>
    <property type="molecule type" value="Genomic_DNA"/>
</dbReference>
<evidence type="ECO:0000256" key="2">
    <source>
        <dbReference type="ARBA" id="ARBA00022723"/>
    </source>
</evidence>
<dbReference type="SFLD" id="SFLDS00029">
    <property type="entry name" value="Radical_SAM"/>
    <property type="match status" value="1"/>
</dbReference>
<dbReference type="Gene3D" id="3.20.20.70">
    <property type="entry name" value="Aldolase class I"/>
    <property type="match status" value="1"/>
</dbReference>
<dbReference type="CDD" id="cd01335">
    <property type="entry name" value="Radical_SAM"/>
    <property type="match status" value="1"/>
</dbReference>
<feature type="domain" description="Radical SAM core" evidence="5">
    <location>
        <begin position="16"/>
        <end position="174"/>
    </location>
</feature>
<keyword evidence="1" id="KW-0949">S-adenosyl-L-methionine</keyword>
<dbReference type="Pfam" id="PF04055">
    <property type="entry name" value="Radical_SAM"/>
    <property type="match status" value="1"/>
</dbReference>
<evidence type="ECO:0000256" key="4">
    <source>
        <dbReference type="ARBA" id="ARBA00023014"/>
    </source>
</evidence>
<dbReference type="PANTHER" id="PTHR43288:SF2">
    <property type="entry name" value="RADICAL SAM CORE DOMAIN-CONTAINING PROTEIN"/>
    <property type="match status" value="1"/>
</dbReference>
<keyword evidence="4" id="KW-0411">Iron-sulfur</keyword>
<dbReference type="GO" id="GO:0046872">
    <property type="term" value="F:metal ion binding"/>
    <property type="evidence" value="ECO:0007669"/>
    <property type="project" value="UniProtKB-KW"/>
</dbReference>
<dbReference type="GO" id="GO:0051536">
    <property type="term" value="F:iron-sulfur cluster binding"/>
    <property type="evidence" value="ECO:0007669"/>
    <property type="project" value="UniProtKB-KW"/>
</dbReference>
<name>A0A7C4JM51_STAMA</name>
<dbReference type="SFLD" id="SFLDG01113">
    <property type="entry name" value="Uncharacterised_Radical_SAM_Su"/>
    <property type="match status" value="1"/>
</dbReference>
<dbReference type="InterPro" id="IPR013785">
    <property type="entry name" value="Aldolase_TIM"/>
</dbReference>